<dbReference type="InterPro" id="IPR001227">
    <property type="entry name" value="Ac_transferase_dom_sf"/>
</dbReference>
<dbReference type="InterPro" id="IPR014043">
    <property type="entry name" value="Acyl_transferase_dom"/>
</dbReference>
<keyword evidence="2" id="KW-0597">Phosphoprotein</keyword>
<dbReference type="GO" id="GO:0071770">
    <property type="term" value="P:DIM/DIP cell wall layer assembly"/>
    <property type="evidence" value="ECO:0007669"/>
    <property type="project" value="TreeGrafter"/>
</dbReference>
<dbReference type="InterPro" id="IPR016035">
    <property type="entry name" value="Acyl_Trfase/lysoPLipase"/>
</dbReference>
<dbReference type="Proteomes" id="UP001058003">
    <property type="component" value="Chromosome"/>
</dbReference>
<dbReference type="RefSeq" id="WP_033357102.1">
    <property type="nucleotide sequence ID" value="NZ_CP073767.1"/>
</dbReference>
<gene>
    <name evidence="4" type="ORF">Daura_37875</name>
</gene>
<dbReference type="GO" id="GO:0004312">
    <property type="term" value="F:fatty acid synthase activity"/>
    <property type="evidence" value="ECO:0007669"/>
    <property type="project" value="TreeGrafter"/>
</dbReference>
<dbReference type="SUPFAM" id="SSF55048">
    <property type="entry name" value="Probable ACP-binding domain of malonyl-CoA ACP transacylase"/>
    <property type="match status" value="1"/>
</dbReference>
<dbReference type="PANTHER" id="PTHR43775:SF37">
    <property type="entry name" value="SI:DKEY-61P9.11"/>
    <property type="match status" value="1"/>
</dbReference>
<dbReference type="GO" id="GO:0005737">
    <property type="term" value="C:cytoplasm"/>
    <property type="evidence" value="ECO:0007669"/>
    <property type="project" value="TreeGrafter"/>
</dbReference>
<dbReference type="InterPro" id="IPR016036">
    <property type="entry name" value="Malonyl_transacylase_ACP-bd"/>
</dbReference>
<dbReference type="AlphaFoldDB" id="A0A9Q9IFD9"/>
<evidence type="ECO:0000313" key="4">
    <source>
        <dbReference type="EMBL" id="UWZ52384.1"/>
    </source>
</evidence>
<dbReference type="KEGG" id="daur:Daura_37875"/>
<keyword evidence="5" id="KW-1185">Reference proteome</keyword>
<dbReference type="GO" id="GO:0006633">
    <property type="term" value="P:fatty acid biosynthetic process"/>
    <property type="evidence" value="ECO:0007669"/>
    <property type="project" value="TreeGrafter"/>
</dbReference>
<evidence type="ECO:0000256" key="2">
    <source>
        <dbReference type="ARBA" id="ARBA00022553"/>
    </source>
</evidence>
<dbReference type="SMART" id="SM00827">
    <property type="entry name" value="PKS_AT"/>
    <property type="match status" value="1"/>
</dbReference>
<dbReference type="GO" id="GO:0005886">
    <property type="term" value="C:plasma membrane"/>
    <property type="evidence" value="ECO:0007669"/>
    <property type="project" value="TreeGrafter"/>
</dbReference>
<dbReference type="SUPFAM" id="SSF52151">
    <property type="entry name" value="FabD/lysophospholipase-like"/>
    <property type="match status" value="1"/>
</dbReference>
<sequence>MSGRPVALLLPGQGSQHPGMAVELYGAEPAFTDAMDGFLGLLGAEGRRLRAAWLSARPGAAFDDAATAQPLLFAVGYALGRALHDRGVRPAALLGHSVGELAAAVLAGVLDLPGAAHVNLARTAAMAGAPPGGMLAVVAAAADLAPYVDPPGDPDGVVVGAVNAPRQTVLCGPLPRLSAVAGRLRADGVVHRPVAARQPFHSPALAGAAARFAAAFADVPLAAPGIPVWSTRTGAVVGAAQALDGGFWGGQLAAPVLFWPALDALLAGGGYTLVEAGPGQLLTTLARRHPAVRAGRSAVVPLLPSGTAGAAGARDTFGAALATLTGPGPRH</sequence>
<feature type="domain" description="Malonyl-CoA:ACP transacylase (MAT)" evidence="3">
    <location>
        <begin position="9"/>
        <end position="307"/>
    </location>
</feature>
<keyword evidence="1" id="KW-0596">Phosphopantetheine</keyword>
<dbReference type="PANTHER" id="PTHR43775">
    <property type="entry name" value="FATTY ACID SYNTHASE"/>
    <property type="match status" value="1"/>
</dbReference>
<dbReference type="EMBL" id="CP073767">
    <property type="protein sequence ID" value="UWZ52384.1"/>
    <property type="molecule type" value="Genomic_DNA"/>
</dbReference>
<keyword evidence="4" id="KW-0012">Acyltransferase</keyword>
<dbReference type="Gene3D" id="3.40.366.10">
    <property type="entry name" value="Malonyl-Coenzyme A Acyl Carrier Protein, domain 2"/>
    <property type="match status" value="1"/>
</dbReference>
<accession>A0A9Q9IFD9</accession>
<organism evidence="4 5">
    <name type="scientific">Dactylosporangium aurantiacum</name>
    <dbReference type="NCBI Taxonomy" id="35754"/>
    <lineage>
        <taxon>Bacteria</taxon>
        <taxon>Bacillati</taxon>
        <taxon>Actinomycetota</taxon>
        <taxon>Actinomycetes</taxon>
        <taxon>Micromonosporales</taxon>
        <taxon>Micromonosporaceae</taxon>
        <taxon>Dactylosporangium</taxon>
    </lineage>
</organism>
<evidence type="ECO:0000256" key="1">
    <source>
        <dbReference type="ARBA" id="ARBA00022450"/>
    </source>
</evidence>
<protein>
    <submittedName>
        <fullName evidence="4">Acyltransferase domain-containing protein</fullName>
    </submittedName>
</protein>
<evidence type="ECO:0000313" key="5">
    <source>
        <dbReference type="Proteomes" id="UP001058003"/>
    </source>
</evidence>
<keyword evidence="4" id="KW-0808">Transferase</keyword>
<dbReference type="Pfam" id="PF00698">
    <property type="entry name" value="Acyl_transf_1"/>
    <property type="match status" value="1"/>
</dbReference>
<dbReference type="InterPro" id="IPR050091">
    <property type="entry name" value="PKS_NRPS_Biosynth_Enz"/>
</dbReference>
<proteinExistence type="predicted"/>
<reference evidence="4" key="1">
    <citation type="submission" date="2021-04" db="EMBL/GenBank/DDBJ databases">
        <title>Dactylosporangium aurantiacum NRRL B-8018 full assembly.</title>
        <authorList>
            <person name="Hartkoorn R.C."/>
            <person name="Beaudoing E."/>
            <person name="Hot D."/>
        </authorList>
    </citation>
    <scope>NUCLEOTIDE SEQUENCE</scope>
    <source>
        <strain evidence="4">NRRL B-8018</strain>
    </source>
</reference>
<evidence type="ECO:0000259" key="3">
    <source>
        <dbReference type="SMART" id="SM00827"/>
    </source>
</evidence>
<dbReference type="OrthoDB" id="3543921at2"/>
<name>A0A9Q9IFD9_9ACTN</name>